<dbReference type="InterPro" id="IPR050545">
    <property type="entry name" value="Mycobact_MmpL"/>
</dbReference>
<feature type="domain" description="SSD" evidence="7">
    <location>
        <begin position="219"/>
        <end position="378"/>
    </location>
</feature>
<evidence type="ECO:0000313" key="8">
    <source>
        <dbReference type="EMBL" id="NMG04386.1"/>
    </source>
</evidence>
<feature type="transmembrane region" description="Helical" evidence="6">
    <location>
        <begin position="639"/>
        <end position="663"/>
    </location>
</feature>
<feature type="transmembrane region" description="Helical" evidence="6">
    <location>
        <begin position="669"/>
        <end position="688"/>
    </location>
</feature>
<dbReference type="InterPro" id="IPR004869">
    <property type="entry name" value="MMPL_dom"/>
</dbReference>
<keyword evidence="4 6" id="KW-1133">Transmembrane helix</keyword>
<feature type="transmembrane region" description="Helical" evidence="6">
    <location>
        <begin position="283"/>
        <end position="303"/>
    </location>
</feature>
<reference evidence="8" key="1">
    <citation type="submission" date="2019-12" db="EMBL/GenBank/DDBJ databases">
        <title>Comparative genomics gives insights into the taxonomy of the Azoarcus-Aromatoleum group and reveals separate origins of nif in the plant-associated Azoarcus and non-plant-associated Aromatoleum sub-groups.</title>
        <authorList>
            <person name="Lafos M."/>
            <person name="Maluk M."/>
            <person name="Batista M."/>
            <person name="Junghare M."/>
            <person name="Carmona M."/>
            <person name="Faoro H."/>
            <person name="Cruz L.M."/>
            <person name="Battistoni F."/>
            <person name="De Souza E."/>
            <person name="Pedrosa F."/>
            <person name="Chen W.-M."/>
            <person name="Poole P.S."/>
            <person name="Dixon R.A."/>
            <person name="James E.K."/>
        </authorList>
    </citation>
    <scope>NUCLEOTIDE SEQUENCE</scope>
    <source>
        <strain evidence="8">NSC3</strain>
    </source>
</reference>
<gene>
    <name evidence="8" type="ORF">GPA21_15620</name>
</gene>
<dbReference type="Pfam" id="PF03176">
    <property type="entry name" value="MMPL"/>
    <property type="match status" value="2"/>
</dbReference>
<evidence type="ECO:0000313" key="9">
    <source>
        <dbReference type="Proteomes" id="UP000599523"/>
    </source>
</evidence>
<feature type="transmembrane region" description="Helical" evidence="6">
    <location>
        <begin position="412"/>
        <end position="428"/>
    </location>
</feature>
<evidence type="ECO:0000259" key="7">
    <source>
        <dbReference type="PROSITE" id="PS50156"/>
    </source>
</evidence>
<dbReference type="Proteomes" id="UP000599523">
    <property type="component" value="Unassembled WGS sequence"/>
</dbReference>
<keyword evidence="5 6" id="KW-0472">Membrane</keyword>
<dbReference type="PANTHER" id="PTHR33406">
    <property type="entry name" value="MEMBRANE PROTEIN MJ1562-RELATED"/>
    <property type="match status" value="1"/>
</dbReference>
<evidence type="ECO:0000256" key="2">
    <source>
        <dbReference type="ARBA" id="ARBA00022475"/>
    </source>
</evidence>
<keyword evidence="2" id="KW-1003">Cell membrane</keyword>
<dbReference type="PROSITE" id="PS50156">
    <property type="entry name" value="SSD"/>
    <property type="match status" value="1"/>
</dbReference>
<dbReference type="SUPFAM" id="SSF82866">
    <property type="entry name" value="Multidrug efflux transporter AcrB transmembrane domain"/>
    <property type="match status" value="2"/>
</dbReference>
<dbReference type="PANTHER" id="PTHR33406:SF10">
    <property type="entry name" value="SSD DOMAIN-CONTAINING PROTEIN"/>
    <property type="match status" value="1"/>
</dbReference>
<accession>A0A972J9D1</accession>
<feature type="transmembrane region" description="Helical" evidence="6">
    <location>
        <begin position="252"/>
        <end position="277"/>
    </location>
</feature>
<evidence type="ECO:0000256" key="5">
    <source>
        <dbReference type="ARBA" id="ARBA00023136"/>
    </source>
</evidence>
<dbReference type="GO" id="GO:0005886">
    <property type="term" value="C:plasma membrane"/>
    <property type="evidence" value="ECO:0007669"/>
    <property type="project" value="UniProtKB-SubCell"/>
</dbReference>
<proteinExistence type="predicted"/>
<evidence type="ECO:0000256" key="1">
    <source>
        <dbReference type="ARBA" id="ARBA00004651"/>
    </source>
</evidence>
<comment type="caution">
    <text evidence="8">The sequence shown here is derived from an EMBL/GenBank/DDBJ whole genome shotgun (WGS) entry which is preliminary data.</text>
</comment>
<name>A0A972J9D1_9RHOO</name>
<keyword evidence="9" id="KW-1185">Reference proteome</keyword>
<evidence type="ECO:0000256" key="4">
    <source>
        <dbReference type="ARBA" id="ARBA00022989"/>
    </source>
</evidence>
<dbReference type="InterPro" id="IPR000731">
    <property type="entry name" value="SSD"/>
</dbReference>
<feature type="transmembrane region" description="Helical" evidence="6">
    <location>
        <begin position="744"/>
        <end position="768"/>
    </location>
</feature>
<dbReference type="EMBL" id="WTVM01000116">
    <property type="protein sequence ID" value="NMG04386.1"/>
    <property type="molecule type" value="Genomic_DNA"/>
</dbReference>
<dbReference type="Gene3D" id="1.20.1640.10">
    <property type="entry name" value="Multidrug efflux transporter AcrB transmembrane domain"/>
    <property type="match status" value="2"/>
</dbReference>
<feature type="transmembrane region" description="Helical" evidence="6">
    <location>
        <begin position="324"/>
        <end position="345"/>
    </location>
</feature>
<feature type="transmembrane region" description="Helical" evidence="6">
    <location>
        <begin position="227"/>
        <end position="245"/>
    </location>
</feature>
<protein>
    <submittedName>
        <fullName evidence="8">MMPL family transporter</fullName>
    </submittedName>
</protein>
<dbReference type="RefSeq" id="WP_168989058.1">
    <property type="nucleotide sequence ID" value="NZ_CAWPHM010000018.1"/>
</dbReference>
<feature type="transmembrane region" description="Helical" evidence="6">
    <location>
        <begin position="613"/>
        <end position="632"/>
    </location>
</feature>
<dbReference type="AlphaFoldDB" id="A0A972J9D1"/>
<sequence length="781" mass="84648">MFKRFVETLGALLFARRGVFLALFVLLTALLAASSSRLQVDAGFEKMIPLEHEYMQTFMEYRNTFGGANRVLVALRQHEGDIYNAGFMARLKAATDEVFFIPGVDRATVTSLFTPNVRFIEVVEDGFAGGNVIPADFEGNARDLETVRENVLKSGRVGRLVSNDHRAAMITAELLEIDPNTGERLDYLAVARQLEELRERHAADGLDVHIIGFAKAVGDITDGARGVLMFFLVAFAITAVLLFFYSGSAKLAALTLLCAMVPVVWLMGLLPVIGFGIDPMSILVPFLIFAIGVSHAVQMTHAWRLEIMAGAVPLEGARGAFRRLFLPGSMALTTTVVGFLVIMRIDIDMVRELALTAALGVGLILITNMLLLPVLLSFTRLDEKALKRSMAAETKDHWLWSRLRGLAEPKRATVVLLIAAVLVGAATWKSRDLRTGDLGHGIPELHEDSRYNQDAAAIVDSFSIGVDVLSVIVQTQGVDGACTDFEIMDTIDRFEMTMRGVHGVQSVVGLPGVAKTINAGWNEGSPAWRVLSRNPAVLAQSVTPVDTGTGLLNTDCSAMQVLIFTRDHEGPTISHVIREVKAFREAHRTENLDFLLASGNVGVMAATNEAVDAASMAILVMVFGAISLLFFLEFRSWRATLCIILPLMIAAVFCNALMALLGIGLKVSTLPVVAIAVGIGVDYGIYFYERMSHRFEHGDSLPDAFYQALAQRGTAVMFTATTMAVGVGTWTFSALKFQADMGLVMALMFLINMLGALLLLPSIAALLLGDEAKKSKAAVSG</sequence>
<comment type="subcellular location">
    <subcellularLocation>
        <location evidence="1">Cell membrane</location>
        <topology evidence="1">Multi-pass membrane protein</topology>
    </subcellularLocation>
</comment>
<evidence type="ECO:0000256" key="3">
    <source>
        <dbReference type="ARBA" id="ARBA00022692"/>
    </source>
</evidence>
<keyword evidence="3 6" id="KW-0812">Transmembrane</keyword>
<evidence type="ECO:0000256" key="6">
    <source>
        <dbReference type="SAM" id="Phobius"/>
    </source>
</evidence>
<organism evidence="8 9">
    <name type="scientific">Azoarcus taiwanensis</name>
    <dbReference type="NCBI Taxonomy" id="666964"/>
    <lineage>
        <taxon>Bacteria</taxon>
        <taxon>Pseudomonadati</taxon>
        <taxon>Pseudomonadota</taxon>
        <taxon>Betaproteobacteria</taxon>
        <taxon>Rhodocyclales</taxon>
        <taxon>Zoogloeaceae</taxon>
        <taxon>Azoarcus</taxon>
    </lineage>
</organism>
<feature type="transmembrane region" description="Helical" evidence="6">
    <location>
        <begin position="709"/>
        <end position="732"/>
    </location>
</feature>
<feature type="transmembrane region" description="Helical" evidence="6">
    <location>
        <begin position="357"/>
        <end position="378"/>
    </location>
</feature>